<feature type="compositionally biased region" description="Low complexity" evidence="1">
    <location>
        <begin position="60"/>
        <end position="80"/>
    </location>
</feature>
<evidence type="ECO:0000313" key="2">
    <source>
        <dbReference type="EMBL" id="KAF0976360.1"/>
    </source>
</evidence>
<organism evidence="2 3">
    <name type="scientific">Naegleria fowleri</name>
    <name type="common">Brain eating amoeba</name>
    <dbReference type="NCBI Taxonomy" id="5763"/>
    <lineage>
        <taxon>Eukaryota</taxon>
        <taxon>Discoba</taxon>
        <taxon>Heterolobosea</taxon>
        <taxon>Tetramitia</taxon>
        <taxon>Eutetramitia</taxon>
        <taxon>Vahlkampfiidae</taxon>
        <taxon>Naegleria</taxon>
    </lineage>
</organism>
<feature type="region of interest" description="Disordered" evidence="1">
    <location>
        <begin position="30"/>
        <end position="124"/>
    </location>
</feature>
<keyword evidence="3" id="KW-1185">Reference proteome</keyword>
<name>A0A6A5BRC1_NAEFO</name>
<feature type="compositionally biased region" description="Low complexity" evidence="1">
    <location>
        <begin position="189"/>
        <end position="207"/>
    </location>
</feature>
<feature type="region of interest" description="Disordered" evidence="1">
    <location>
        <begin position="537"/>
        <end position="556"/>
    </location>
</feature>
<protein>
    <submittedName>
        <fullName evidence="2">Uncharacterized protein</fullName>
    </submittedName>
</protein>
<dbReference type="VEuPathDB" id="AmoebaDB:NF0129980"/>
<feature type="compositionally biased region" description="Polar residues" evidence="1">
    <location>
        <begin position="90"/>
        <end position="101"/>
    </location>
</feature>
<dbReference type="VEuPathDB" id="AmoebaDB:NfTy_082730"/>
<dbReference type="RefSeq" id="XP_044561073.1">
    <property type="nucleotide sequence ID" value="XM_044708017.1"/>
</dbReference>
<evidence type="ECO:0000256" key="1">
    <source>
        <dbReference type="SAM" id="MobiDB-lite"/>
    </source>
</evidence>
<accession>A0A6A5BRC1</accession>
<feature type="compositionally biased region" description="Polar residues" evidence="1">
    <location>
        <begin position="544"/>
        <end position="556"/>
    </location>
</feature>
<dbReference type="GeneID" id="68111805"/>
<dbReference type="VEuPathDB" id="AmoebaDB:FDP41_004587"/>
<feature type="compositionally biased region" description="Low complexity" evidence="1">
    <location>
        <begin position="102"/>
        <end position="124"/>
    </location>
</feature>
<dbReference type="AlphaFoldDB" id="A0A6A5BRC1"/>
<dbReference type="Proteomes" id="UP000444721">
    <property type="component" value="Unassembled WGS sequence"/>
</dbReference>
<proteinExistence type="predicted"/>
<comment type="caution">
    <text evidence="2">The sequence shown here is derived from an EMBL/GenBank/DDBJ whole genome shotgun (WGS) entry which is preliminary data.</text>
</comment>
<reference evidence="2 3" key="1">
    <citation type="journal article" date="2019" name="Sci. Rep.">
        <title>Nanopore sequencing improves the draft genome of the human pathogenic amoeba Naegleria fowleri.</title>
        <authorList>
            <person name="Liechti N."/>
            <person name="Schurch N."/>
            <person name="Bruggmann R."/>
            <person name="Wittwer M."/>
        </authorList>
    </citation>
    <scope>NUCLEOTIDE SEQUENCE [LARGE SCALE GENOMIC DNA]</scope>
    <source>
        <strain evidence="2 3">ATCC 30894</strain>
    </source>
</reference>
<feature type="compositionally biased region" description="Low complexity" evidence="1">
    <location>
        <begin position="147"/>
        <end position="162"/>
    </location>
</feature>
<sequence length="670" mass="74591">MVQLLLYGLSDSGLSTLFHLFQLIPHTTPLVESSPSINHGDGDGRGVTVMGSHGSTTLKSIPQSSNVSSSPSSSSLRSSPMNIPNHHRPYQQQQPPTNNEEVSTSSKPFSFSSSSNSLPSSSSSVASTVSSFVASPSSVHLHHHQIHNNNNHNNTNDDSNSHYYSTHTNNPSPGPPLSSSSLTRTFDFSTATPSDPSAPSATTSSRSKPLPRLPLFARKHPLPPARRRSSDHFFPIHYFLMRRHAFSNAVLKALPFELLSQIFVCFRVLIHDAEAKGYLYKTEEEFHQFLKQFTNLDKLKNPSHPSSSLSHTSKSEKPSLYCEYCHAMATEKALVVMKEGKLSCKQLKWRLDKTEDILSRMKKIHQPQQLVSAQRLRIEFLNDCKELWDNHLGLQHTFHSYTLFASTAGSNRFLFPKEDQYLREVASHIGNAFSAFPSIMEYMVSQYLLKMPSNMFGHVVVNDGTLDNSSQYLGEDIAHVPLQLPTEAIALINTMNISPVVVENQSIQSSMTDYKFKFNLPPLSQISSSASPNPLLSSLSSSSTMASDHTSCQDNPSATTTILITPQETPTLPNQQQQRPQEEHKKRSLAVLSCSFTTNAHTDYFKSDSTLLFSVNSHLYNALAGNHRGSATQEVVAAVRPLVLDKIQEQNQSWKKRKNHFRVLVDYLVS</sequence>
<gene>
    <name evidence="2" type="ORF">FDP41_004587</name>
</gene>
<dbReference type="EMBL" id="VFQX01000038">
    <property type="protein sequence ID" value="KAF0976360.1"/>
    <property type="molecule type" value="Genomic_DNA"/>
</dbReference>
<evidence type="ECO:0000313" key="3">
    <source>
        <dbReference type="Proteomes" id="UP000444721"/>
    </source>
</evidence>
<feature type="region of interest" description="Disordered" evidence="1">
    <location>
        <begin position="140"/>
        <end position="227"/>
    </location>
</feature>
<feature type="compositionally biased region" description="Basic residues" evidence="1">
    <location>
        <begin position="217"/>
        <end position="227"/>
    </location>
</feature>